<organism evidence="4 5">
    <name type="scientific">Candidatus Woykebacteria bacterium RBG_13_40_15</name>
    <dbReference type="NCBI Taxonomy" id="1802593"/>
    <lineage>
        <taxon>Bacteria</taxon>
        <taxon>Candidatus Woykeibacteriota</taxon>
    </lineage>
</organism>
<dbReference type="GO" id="GO:0005524">
    <property type="term" value="F:ATP binding"/>
    <property type="evidence" value="ECO:0007669"/>
    <property type="project" value="UniProtKB-KW"/>
</dbReference>
<dbReference type="PANTHER" id="PTHR11638">
    <property type="entry name" value="ATP-DEPENDENT CLP PROTEASE"/>
    <property type="match status" value="1"/>
</dbReference>
<dbReference type="Gene3D" id="1.10.8.60">
    <property type="match status" value="1"/>
</dbReference>
<dbReference type="InterPro" id="IPR050130">
    <property type="entry name" value="ClpA_ClpB"/>
</dbReference>
<dbReference type="STRING" id="1802593.A2172_05195"/>
<dbReference type="InterPro" id="IPR019489">
    <property type="entry name" value="Clp_ATPase_C"/>
</dbReference>
<dbReference type="Pfam" id="PF10431">
    <property type="entry name" value="ClpB_D2-small"/>
    <property type="match status" value="1"/>
</dbReference>
<dbReference type="EMBL" id="MHCP01000019">
    <property type="protein sequence ID" value="OGY23900.1"/>
    <property type="molecule type" value="Genomic_DNA"/>
</dbReference>
<dbReference type="GO" id="GO:0016887">
    <property type="term" value="F:ATP hydrolysis activity"/>
    <property type="evidence" value="ECO:0007669"/>
    <property type="project" value="TreeGrafter"/>
</dbReference>
<gene>
    <name evidence="4" type="ORF">A2172_05195</name>
</gene>
<dbReference type="AlphaFoldDB" id="A0A1G1W8L2"/>
<dbReference type="Proteomes" id="UP000176631">
    <property type="component" value="Unassembled WGS sequence"/>
</dbReference>
<feature type="domain" description="Clp ATPase C-terminal" evidence="3">
    <location>
        <begin position="25"/>
        <end position="114"/>
    </location>
</feature>
<dbReference type="SUPFAM" id="SSF52540">
    <property type="entry name" value="P-loop containing nucleoside triphosphate hydrolases"/>
    <property type="match status" value="1"/>
</dbReference>
<protein>
    <recommendedName>
        <fullName evidence="3">Clp ATPase C-terminal domain-containing protein</fullName>
    </recommendedName>
</protein>
<sequence length="117" mass="13371">MSLVRKSFRPEFLNRVDEIVIFNPLGKEEIIKITQLQLDKVIARFKEKEITLKVDKGVVEKIASEGFDPVWGARPLKRAIRSEILDELAMQIVEGQIKAGDKVIAKLKNSRIVFEIP</sequence>
<name>A0A1G1W8L2_9BACT</name>
<evidence type="ECO:0000313" key="4">
    <source>
        <dbReference type="EMBL" id="OGY23900.1"/>
    </source>
</evidence>
<reference evidence="4 5" key="1">
    <citation type="journal article" date="2016" name="Nat. Commun.">
        <title>Thousands of microbial genomes shed light on interconnected biogeochemical processes in an aquifer system.</title>
        <authorList>
            <person name="Anantharaman K."/>
            <person name="Brown C.T."/>
            <person name="Hug L.A."/>
            <person name="Sharon I."/>
            <person name="Castelle C.J."/>
            <person name="Probst A.J."/>
            <person name="Thomas B.C."/>
            <person name="Singh A."/>
            <person name="Wilkins M.J."/>
            <person name="Karaoz U."/>
            <person name="Brodie E.L."/>
            <person name="Williams K.H."/>
            <person name="Hubbard S.S."/>
            <person name="Banfield J.F."/>
        </authorList>
    </citation>
    <scope>NUCLEOTIDE SEQUENCE [LARGE SCALE GENOMIC DNA]</scope>
</reference>
<accession>A0A1G1W8L2</accession>
<comment type="caution">
    <text evidence="4">The sequence shown here is derived from an EMBL/GenBank/DDBJ whole genome shotgun (WGS) entry which is preliminary data.</text>
</comment>
<keyword evidence="1" id="KW-0547">Nucleotide-binding</keyword>
<dbReference type="InterPro" id="IPR027417">
    <property type="entry name" value="P-loop_NTPase"/>
</dbReference>
<dbReference type="PANTHER" id="PTHR11638:SF18">
    <property type="entry name" value="HEAT SHOCK PROTEIN 104"/>
    <property type="match status" value="1"/>
</dbReference>
<dbReference type="GO" id="GO:0034605">
    <property type="term" value="P:cellular response to heat"/>
    <property type="evidence" value="ECO:0007669"/>
    <property type="project" value="TreeGrafter"/>
</dbReference>
<dbReference type="FunFam" id="1.10.8.60:FF:000017">
    <property type="entry name" value="ATP-dependent chaperone ClpB"/>
    <property type="match status" value="1"/>
</dbReference>
<dbReference type="SMART" id="SM01086">
    <property type="entry name" value="ClpB_D2-small"/>
    <property type="match status" value="1"/>
</dbReference>
<evidence type="ECO:0000259" key="3">
    <source>
        <dbReference type="SMART" id="SM01086"/>
    </source>
</evidence>
<evidence type="ECO:0000313" key="5">
    <source>
        <dbReference type="Proteomes" id="UP000176631"/>
    </source>
</evidence>
<evidence type="ECO:0000256" key="2">
    <source>
        <dbReference type="ARBA" id="ARBA00022840"/>
    </source>
</evidence>
<dbReference type="GO" id="GO:0005737">
    <property type="term" value="C:cytoplasm"/>
    <property type="evidence" value="ECO:0007669"/>
    <property type="project" value="TreeGrafter"/>
</dbReference>
<evidence type="ECO:0000256" key="1">
    <source>
        <dbReference type="ARBA" id="ARBA00022741"/>
    </source>
</evidence>
<proteinExistence type="predicted"/>
<keyword evidence="2" id="KW-0067">ATP-binding</keyword>